<organism evidence="2 3">
    <name type="scientific">Candidatus Falkowbacteria bacterium RIFOXYC2_FULL_47_12</name>
    <dbReference type="NCBI Taxonomy" id="1798004"/>
    <lineage>
        <taxon>Bacteria</taxon>
        <taxon>Candidatus Falkowiibacteriota</taxon>
    </lineage>
</organism>
<keyword evidence="1" id="KW-1133">Transmembrane helix</keyword>
<gene>
    <name evidence="2" type="ORF">A2477_00080</name>
</gene>
<accession>A0A1F5TRN0</accession>
<keyword evidence="1" id="KW-0812">Transmembrane</keyword>
<proteinExistence type="predicted"/>
<evidence type="ECO:0000256" key="1">
    <source>
        <dbReference type="SAM" id="Phobius"/>
    </source>
</evidence>
<sequence length="139" mass="15157">MLNKKNVIIVGALVIIIVALVIAFKSFTIRSVNPDGMVATNGLPAIDPVELAQNYQRALRAIFPRYREVLESGAAANAAAVREELLALTVPAEYRDVHARLVLLLDSLTDGTPDAKLRASFAELTQANEWLYNLTPDAQ</sequence>
<feature type="transmembrane region" description="Helical" evidence="1">
    <location>
        <begin position="6"/>
        <end position="24"/>
    </location>
</feature>
<evidence type="ECO:0000313" key="2">
    <source>
        <dbReference type="EMBL" id="OGF41447.1"/>
    </source>
</evidence>
<comment type="caution">
    <text evidence="2">The sequence shown here is derived from an EMBL/GenBank/DDBJ whole genome shotgun (WGS) entry which is preliminary data.</text>
</comment>
<dbReference type="AlphaFoldDB" id="A0A1F5TRN0"/>
<evidence type="ECO:0000313" key="3">
    <source>
        <dbReference type="Proteomes" id="UP000177939"/>
    </source>
</evidence>
<name>A0A1F5TRN0_9BACT</name>
<keyword evidence="1" id="KW-0472">Membrane</keyword>
<dbReference type="Proteomes" id="UP000177939">
    <property type="component" value="Unassembled WGS sequence"/>
</dbReference>
<reference evidence="2 3" key="1">
    <citation type="journal article" date="2016" name="Nat. Commun.">
        <title>Thousands of microbial genomes shed light on interconnected biogeochemical processes in an aquifer system.</title>
        <authorList>
            <person name="Anantharaman K."/>
            <person name="Brown C.T."/>
            <person name="Hug L.A."/>
            <person name="Sharon I."/>
            <person name="Castelle C.J."/>
            <person name="Probst A.J."/>
            <person name="Thomas B.C."/>
            <person name="Singh A."/>
            <person name="Wilkins M.J."/>
            <person name="Karaoz U."/>
            <person name="Brodie E.L."/>
            <person name="Williams K.H."/>
            <person name="Hubbard S.S."/>
            <person name="Banfield J.F."/>
        </authorList>
    </citation>
    <scope>NUCLEOTIDE SEQUENCE [LARGE SCALE GENOMIC DNA]</scope>
</reference>
<protein>
    <submittedName>
        <fullName evidence="2">Uncharacterized protein</fullName>
    </submittedName>
</protein>
<dbReference type="EMBL" id="MFGL01000004">
    <property type="protein sequence ID" value="OGF41447.1"/>
    <property type="molecule type" value="Genomic_DNA"/>
</dbReference>